<feature type="domain" description="EF-hand" evidence="3">
    <location>
        <begin position="137"/>
        <end position="172"/>
    </location>
</feature>
<protein>
    <recommendedName>
        <fullName evidence="3">EF-hand domain-containing protein</fullName>
    </recommendedName>
</protein>
<keyword evidence="2" id="KW-0677">Repeat</keyword>
<evidence type="ECO:0000313" key="4">
    <source>
        <dbReference type="EMBL" id="KAJ7381997.1"/>
    </source>
</evidence>
<dbReference type="SUPFAM" id="SSF47473">
    <property type="entry name" value="EF-hand"/>
    <property type="match status" value="1"/>
</dbReference>
<dbReference type="GO" id="GO:0005509">
    <property type="term" value="F:calcium ion binding"/>
    <property type="evidence" value="ECO:0007669"/>
    <property type="project" value="InterPro"/>
</dbReference>
<evidence type="ECO:0000256" key="2">
    <source>
        <dbReference type="ARBA" id="ARBA00022737"/>
    </source>
</evidence>
<evidence type="ECO:0000313" key="5">
    <source>
        <dbReference type="Proteomes" id="UP001163046"/>
    </source>
</evidence>
<dbReference type="PROSITE" id="PS50222">
    <property type="entry name" value="EF_HAND_2"/>
    <property type="match status" value="2"/>
</dbReference>
<keyword evidence="1" id="KW-0479">Metal-binding</keyword>
<dbReference type="AlphaFoldDB" id="A0A9W9ZHW1"/>
<organism evidence="4 5">
    <name type="scientific">Desmophyllum pertusum</name>
    <dbReference type="NCBI Taxonomy" id="174260"/>
    <lineage>
        <taxon>Eukaryota</taxon>
        <taxon>Metazoa</taxon>
        <taxon>Cnidaria</taxon>
        <taxon>Anthozoa</taxon>
        <taxon>Hexacorallia</taxon>
        <taxon>Scleractinia</taxon>
        <taxon>Caryophylliina</taxon>
        <taxon>Caryophylliidae</taxon>
        <taxon>Desmophyllum</taxon>
    </lineage>
</organism>
<dbReference type="Pfam" id="PF13499">
    <property type="entry name" value="EF-hand_7"/>
    <property type="match status" value="2"/>
</dbReference>
<gene>
    <name evidence="4" type="ORF">OS493_037822</name>
</gene>
<reference evidence="4" key="1">
    <citation type="submission" date="2023-01" db="EMBL/GenBank/DDBJ databases">
        <title>Genome assembly of the deep-sea coral Lophelia pertusa.</title>
        <authorList>
            <person name="Herrera S."/>
            <person name="Cordes E."/>
        </authorList>
    </citation>
    <scope>NUCLEOTIDE SEQUENCE</scope>
    <source>
        <strain evidence="4">USNM1676648</strain>
        <tissue evidence="4">Polyp</tissue>
    </source>
</reference>
<dbReference type="SMART" id="SM00054">
    <property type="entry name" value="EFh"/>
    <property type="match status" value="3"/>
</dbReference>
<dbReference type="OrthoDB" id="26525at2759"/>
<dbReference type="InterPro" id="IPR011992">
    <property type="entry name" value="EF-hand-dom_pair"/>
</dbReference>
<dbReference type="EMBL" id="MU825950">
    <property type="protein sequence ID" value="KAJ7381997.1"/>
    <property type="molecule type" value="Genomic_DNA"/>
</dbReference>
<sequence>MYILRQSFTTKMQAGNSYFARDAPEIAIHSLFDKYDLERNGKLDRSELKDLLEGDLGLSPEQSCIYTLLLDQTGEHSVSFEEFFNWLRSGERFQNINDKSRFGTLCQAVEMFKSYDTDNSDTLDKEQFQNLIVSIGYPNADSDELFHKLDSHHNGKLSFVEFMKWLNWLPIEISE</sequence>
<dbReference type="Proteomes" id="UP001163046">
    <property type="component" value="Unassembled WGS sequence"/>
</dbReference>
<accession>A0A9W9ZHW1</accession>
<dbReference type="Gene3D" id="1.10.238.10">
    <property type="entry name" value="EF-hand"/>
    <property type="match status" value="2"/>
</dbReference>
<keyword evidence="5" id="KW-1185">Reference proteome</keyword>
<evidence type="ECO:0000256" key="1">
    <source>
        <dbReference type="ARBA" id="ARBA00022723"/>
    </source>
</evidence>
<comment type="caution">
    <text evidence="4">The sequence shown here is derived from an EMBL/GenBank/DDBJ whole genome shotgun (WGS) entry which is preliminary data.</text>
</comment>
<evidence type="ECO:0000259" key="3">
    <source>
        <dbReference type="PROSITE" id="PS50222"/>
    </source>
</evidence>
<dbReference type="InterPro" id="IPR002048">
    <property type="entry name" value="EF_hand_dom"/>
</dbReference>
<feature type="domain" description="EF-hand" evidence="3">
    <location>
        <begin position="23"/>
        <end position="58"/>
    </location>
</feature>
<dbReference type="PANTHER" id="PTHR45942">
    <property type="entry name" value="PROTEIN PHOSPATASE 3 REGULATORY SUBUNIT B ALPHA ISOFORM TYPE 1"/>
    <property type="match status" value="1"/>
</dbReference>
<proteinExistence type="predicted"/>
<name>A0A9W9ZHW1_9CNID</name>